<evidence type="ECO:0000313" key="2">
    <source>
        <dbReference type="Proteomes" id="UP000540656"/>
    </source>
</evidence>
<dbReference type="RefSeq" id="WP_179500608.1">
    <property type="nucleotide sequence ID" value="NZ_JACCAA010000001.1"/>
</dbReference>
<keyword evidence="2" id="KW-1185">Reference proteome</keyword>
<sequence length="153" mass="16500">MAYAGADLTHRAYEFALGQGLGTWECSAHVLSHHEEGNGRQRAGLFSARRNRPGRLLLHVFEDGIVVERLKGRLRGCSCEAITADFVELNRASGPGRVALRLLFESGQAVILLEATSNGGDALHLVASRCRSTTSDLVPYREAVAALAGDAWI</sequence>
<dbReference type="EMBL" id="JACCAA010000001">
    <property type="protein sequence ID" value="NYG57312.1"/>
    <property type="molecule type" value="Genomic_DNA"/>
</dbReference>
<comment type="caution">
    <text evidence="1">The sequence shown here is derived from an EMBL/GenBank/DDBJ whole genome shotgun (WGS) entry which is preliminary data.</text>
</comment>
<proteinExistence type="predicted"/>
<name>A0A7Y9UNM4_9ACTN</name>
<dbReference type="Proteomes" id="UP000540656">
    <property type="component" value="Unassembled WGS sequence"/>
</dbReference>
<organism evidence="1 2">
    <name type="scientific">Nocardioides daedukensis</name>
    <dbReference type="NCBI Taxonomy" id="634462"/>
    <lineage>
        <taxon>Bacteria</taxon>
        <taxon>Bacillati</taxon>
        <taxon>Actinomycetota</taxon>
        <taxon>Actinomycetes</taxon>
        <taxon>Propionibacteriales</taxon>
        <taxon>Nocardioidaceae</taxon>
        <taxon>Nocardioides</taxon>
    </lineage>
</organism>
<accession>A0A7Y9UNM4</accession>
<dbReference type="AlphaFoldDB" id="A0A7Y9UNM4"/>
<protein>
    <submittedName>
        <fullName evidence="1">Uncharacterized protein</fullName>
    </submittedName>
</protein>
<reference evidence="1 2" key="1">
    <citation type="submission" date="2020-07" db="EMBL/GenBank/DDBJ databases">
        <title>Sequencing the genomes of 1000 actinobacteria strains.</title>
        <authorList>
            <person name="Klenk H.-P."/>
        </authorList>
    </citation>
    <scope>NUCLEOTIDE SEQUENCE [LARGE SCALE GENOMIC DNA]</scope>
    <source>
        <strain evidence="1 2">DSM 23819</strain>
    </source>
</reference>
<evidence type="ECO:0000313" key="1">
    <source>
        <dbReference type="EMBL" id="NYG57312.1"/>
    </source>
</evidence>
<gene>
    <name evidence="1" type="ORF">BJ980_000235</name>
</gene>